<dbReference type="PANTHER" id="PTHR48069">
    <property type="entry name" value="DIHYDROFOLATE REDUCTASE"/>
    <property type="match status" value="1"/>
</dbReference>
<keyword evidence="4 8" id="KW-0554">One-carbon metabolism</keyword>
<evidence type="ECO:0000256" key="7">
    <source>
        <dbReference type="ARBA" id="ARBA00025067"/>
    </source>
</evidence>
<dbReference type="SUPFAM" id="SSF53597">
    <property type="entry name" value="Dihydrofolate reductase-like"/>
    <property type="match status" value="1"/>
</dbReference>
<dbReference type="InterPro" id="IPR001796">
    <property type="entry name" value="DHFR_dom"/>
</dbReference>
<feature type="domain" description="DHFR" evidence="10">
    <location>
        <begin position="2"/>
        <end position="160"/>
    </location>
</feature>
<comment type="pathway">
    <text evidence="1 8">Cofactor biosynthesis; tetrahydrofolate biosynthesis; 5,6,7,8-tetrahydrofolate from 7,8-dihydrofolate: step 1/1.</text>
</comment>
<dbReference type="PROSITE" id="PS51330">
    <property type="entry name" value="DHFR_2"/>
    <property type="match status" value="1"/>
</dbReference>
<dbReference type="EMBL" id="PIPO01000007">
    <property type="protein sequence ID" value="RUO29630.1"/>
    <property type="molecule type" value="Genomic_DNA"/>
</dbReference>
<sequence length="167" mass="18451">MHISLVAAMAANRVIGKGGEMPWHLPKELKYFKEITLGKPVVMGRRTYESIGRPLPGRHNIVISGSNPALPDEVSVVSSVDEALVVAGDVDEIMVIGGGEIYRQFLPVATRLYLTEIDLVVDGDTWFPEFNSDEWSSTILRDIDAEDQNTPAFQAKLLEKNDNVSIK</sequence>
<comment type="similarity">
    <text evidence="2 8 9">Belongs to the dihydrofolate reductase family.</text>
</comment>
<dbReference type="GO" id="GO:0046654">
    <property type="term" value="P:tetrahydrofolate biosynthetic process"/>
    <property type="evidence" value="ECO:0007669"/>
    <property type="project" value="UniProtKB-UniPathway"/>
</dbReference>
<dbReference type="InterPro" id="IPR017925">
    <property type="entry name" value="DHFR_CS"/>
</dbReference>
<proteinExistence type="inferred from homology"/>
<evidence type="ECO:0000256" key="3">
    <source>
        <dbReference type="ARBA" id="ARBA00012856"/>
    </source>
</evidence>
<dbReference type="NCBIfam" id="NF008037">
    <property type="entry name" value="PRK10769.1"/>
    <property type="match status" value="1"/>
</dbReference>
<comment type="function">
    <text evidence="7 8">Key enzyme in folate metabolism. Catalyzes an essential reaction for de novo glycine and purine synthesis, and for DNA precursor synthesis.</text>
</comment>
<dbReference type="InterPro" id="IPR024072">
    <property type="entry name" value="DHFR-like_dom_sf"/>
</dbReference>
<evidence type="ECO:0000256" key="9">
    <source>
        <dbReference type="RuleBase" id="RU004474"/>
    </source>
</evidence>
<keyword evidence="5 8" id="KW-0521">NADP</keyword>
<keyword evidence="6 8" id="KW-0560">Oxidoreductase</keyword>
<evidence type="ECO:0000256" key="1">
    <source>
        <dbReference type="ARBA" id="ARBA00004903"/>
    </source>
</evidence>
<evidence type="ECO:0000313" key="12">
    <source>
        <dbReference type="Proteomes" id="UP000287823"/>
    </source>
</evidence>
<evidence type="ECO:0000313" key="11">
    <source>
        <dbReference type="EMBL" id="RUO29630.1"/>
    </source>
</evidence>
<dbReference type="PIRSF" id="PIRSF000194">
    <property type="entry name" value="DHFR"/>
    <property type="match status" value="1"/>
</dbReference>
<gene>
    <name evidence="11" type="ORF">CWE14_14330</name>
</gene>
<dbReference type="Pfam" id="PF00186">
    <property type="entry name" value="DHFR_1"/>
    <property type="match status" value="1"/>
</dbReference>
<dbReference type="AlphaFoldDB" id="A0A432WCH8"/>
<reference evidence="11 12" key="1">
    <citation type="journal article" date="2011" name="Front. Microbiol.">
        <title>Genomic signatures of strain selection and enhancement in Bacillus atrophaeus var. globigii, a historical biowarfare simulant.</title>
        <authorList>
            <person name="Gibbons H.S."/>
            <person name="Broomall S.M."/>
            <person name="McNew L.A."/>
            <person name="Daligault H."/>
            <person name="Chapman C."/>
            <person name="Bruce D."/>
            <person name="Karavis M."/>
            <person name="Krepps M."/>
            <person name="McGregor P.A."/>
            <person name="Hong C."/>
            <person name="Park K.H."/>
            <person name="Akmal A."/>
            <person name="Feldman A."/>
            <person name="Lin J.S."/>
            <person name="Chang W.E."/>
            <person name="Higgs B.W."/>
            <person name="Demirev P."/>
            <person name="Lindquist J."/>
            <person name="Liem A."/>
            <person name="Fochler E."/>
            <person name="Read T.D."/>
            <person name="Tapia R."/>
            <person name="Johnson S."/>
            <person name="Bishop-Lilly K.A."/>
            <person name="Detter C."/>
            <person name="Han C."/>
            <person name="Sozhamannan S."/>
            <person name="Rosenzweig C.N."/>
            <person name="Skowronski E.W."/>
        </authorList>
    </citation>
    <scope>NUCLEOTIDE SEQUENCE [LARGE SCALE GENOMIC DNA]</scope>
    <source>
        <strain evidence="11 12">Y4G10-17</strain>
    </source>
</reference>
<dbReference type="PROSITE" id="PS00075">
    <property type="entry name" value="DHFR_1"/>
    <property type="match status" value="1"/>
</dbReference>
<dbReference type="GO" id="GO:0046655">
    <property type="term" value="P:folic acid metabolic process"/>
    <property type="evidence" value="ECO:0007669"/>
    <property type="project" value="TreeGrafter"/>
</dbReference>
<dbReference type="GO" id="GO:0070401">
    <property type="term" value="F:NADP+ binding"/>
    <property type="evidence" value="ECO:0007669"/>
    <property type="project" value="UniProtKB-ARBA"/>
</dbReference>
<dbReference type="GO" id="GO:0004146">
    <property type="term" value="F:dihydrofolate reductase activity"/>
    <property type="evidence" value="ECO:0007669"/>
    <property type="project" value="UniProtKB-EC"/>
</dbReference>
<comment type="catalytic activity">
    <reaction evidence="8">
        <text>(6S)-5,6,7,8-tetrahydrofolate + NADP(+) = 7,8-dihydrofolate + NADPH + H(+)</text>
        <dbReference type="Rhea" id="RHEA:15009"/>
        <dbReference type="ChEBI" id="CHEBI:15378"/>
        <dbReference type="ChEBI" id="CHEBI:57451"/>
        <dbReference type="ChEBI" id="CHEBI:57453"/>
        <dbReference type="ChEBI" id="CHEBI:57783"/>
        <dbReference type="ChEBI" id="CHEBI:58349"/>
        <dbReference type="EC" id="1.5.1.3"/>
    </reaction>
</comment>
<evidence type="ECO:0000256" key="6">
    <source>
        <dbReference type="ARBA" id="ARBA00023002"/>
    </source>
</evidence>
<dbReference type="UniPathway" id="UPA00077">
    <property type="reaction ID" value="UER00158"/>
</dbReference>
<dbReference type="InterPro" id="IPR012259">
    <property type="entry name" value="DHFR"/>
</dbReference>
<organism evidence="11 12">
    <name type="scientific">Aliidiomarina soli</name>
    <dbReference type="NCBI Taxonomy" id="1928574"/>
    <lineage>
        <taxon>Bacteria</taxon>
        <taxon>Pseudomonadati</taxon>
        <taxon>Pseudomonadota</taxon>
        <taxon>Gammaproteobacteria</taxon>
        <taxon>Alteromonadales</taxon>
        <taxon>Idiomarinaceae</taxon>
        <taxon>Aliidiomarina</taxon>
    </lineage>
</organism>
<accession>A0A432WCH8</accession>
<comment type="caution">
    <text evidence="11">The sequence shown here is derived from an EMBL/GenBank/DDBJ whole genome shotgun (WGS) entry which is preliminary data.</text>
</comment>
<dbReference type="PRINTS" id="PR00070">
    <property type="entry name" value="DHFR"/>
</dbReference>
<dbReference type="FunFam" id="3.40.430.10:FF:000001">
    <property type="entry name" value="Dihydrofolate reductase"/>
    <property type="match status" value="1"/>
</dbReference>
<dbReference type="GO" id="GO:0046452">
    <property type="term" value="P:dihydrofolate metabolic process"/>
    <property type="evidence" value="ECO:0007669"/>
    <property type="project" value="TreeGrafter"/>
</dbReference>
<dbReference type="GO" id="GO:0005829">
    <property type="term" value="C:cytosol"/>
    <property type="evidence" value="ECO:0007669"/>
    <property type="project" value="TreeGrafter"/>
</dbReference>
<evidence type="ECO:0000256" key="2">
    <source>
        <dbReference type="ARBA" id="ARBA00009539"/>
    </source>
</evidence>
<name>A0A432WCH8_9GAMM</name>
<dbReference type="CDD" id="cd00209">
    <property type="entry name" value="DHFR"/>
    <property type="match status" value="1"/>
</dbReference>
<dbReference type="RefSeq" id="WP_126800002.1">
    <property type="nucleotide sequence ID" value="NZ_PIPO01000007.1"/>
</dbReference>
<dbReference type="EC" id="1.5.1.3" evidence="3 8"/>
<dbReference type="GO" id="GO:0006730">
    <property type="term" value="P:one-carbon metabolic process"/>
    <property type="evidence" value="ECO:0007669"/>
    <property type="project" value="UniProtKB-KW"/>
</dbReference>
<dbReference type="Proteomes" id="UP000287823">
    <property type="component" value="Unassembled WGS sequence"/>
</dbReference>
<evidence type="ECO:0000256" key="4">
    <source>
        <dbReference type="ARBA" id="ARBA00022563"/>
    </source>
</evidence>
<evidence type="ECO:0000259" key="10">
    <source>
        <dbReference type="PROSITE" id="PS51330"/>
    </source>
</evidence>
<keyword evidence="12" id="KW-1185">Reference proteome</keyword>
<evidence type="ECO:0000256" key="8">
    <source>
        <dbReference type="PIRNR" id="PIRNR000194"/>
    </source>
</evidence>
<dbReference type="PANTHER" id="PTHR48069:SF3">
    <property type="entry name" value="DIHYDROFOLATE REDUCTASE"/>
    <property type="match status" value="1"/>
</dbReference>
<dbReference type="Gene3D" id="3.40.430.10">
    <property type="entry name" value="Dihydrofolate Reductase, subunit A"/>
    <property type="match status" value="1"/>
</dbReference>
<evidence type="ECO:0000256" key="5">
    <source>
        <dbReference type="ARBA" id="ARBA00022857"/>
    </source>
</evidence>
<protein>
    <recommendedName>
        <fullName evidence="3 8">Dihydrofolate reductase</fullName>
        <ecNumber evidence="3 8">1.5.1.3</ecNumber>
    </recommendedName>
</protein>